<evidence type="ECO:0000259" key="4">
    <source>
        <dbReference type="Pfam" id="PF01266"/>
    </source>
</evidence>
<organism evidence="5 6">
    <name type="scientific">Saprolegnia parasitica (strain CBS 223.65)</name>
    <dbReference type="NCBI Taxonomy" id="695850"/>
    <lineage>
        <taxon>Eukaryota</taxon>
        <taxon>Sar</taxon>
        <taxon>Stramenopiles</taxon>
        <taxon>Oomycota</taxon>
        <taxon>Saprolegniomycetes</taxon>
        <taxon>Saprolegniales</taxon>
        <taxon>Saprolegniaceae</taxon>
        <taxon>Saprolegnia</taxon>
    </lineage>
</organism>
<evidence type="ECO:0000313" key="5">
    <source>
        <dbReference type="EMBL" id="KDO28172.1"/>
    </source>
</evidence>
<evidence type="ECO:0000256" key="3">
    <source>
        <dbReference type="ARBA" id="ARBA00046185"/>
    </source>
</evidence>
<dbReference type="PROSITE" id="PS51257">
    <property type="entry name" value="PROKAR_LIPOPROTEIN"/>
    <property type="match status" value="1"/>
</dbReference>
<dbReference type="GeneID" id="24128578"/>
<dbReference type="KEGG" id="spar:SPRG_06219"/>
<protein>
    <recommendedName>
        <fullName evidence="2">FAD-dependent oxidoreductase domain-containing protein 1</fullName>
    </recommendedName>
</protein>
<evidence type="ECO:0000256" key="2">
    <source>
        <dbReference type="ARBA" id="ARBA00039785"/>
    </source>
</evidence>
<dbReference type="STRING" id="695850.A0A067CN26"/>
<dbReference type="PANTHER" id="PTHR13847">
    <property type="entry name" value="SARCOSINE DEHYDROGENASE-RELATED"/>
    <property type="match status" value="1"/>
</dbReference>
<reference evidence="5 6" key="1">
    <citation type="journal article" date="2013" name="PLoS Genet.">
        <title>Distinctive expansion of potential virulence genes in the genome of the oomycete fish pathogen Saprolegnia parasitica.</title>
        <authorList>
            <person name="Jiang R.H."/>
            <person name="de Bruijn I."/>
            <person name="Haas B.J."/>
            <person name="Belmonte R."/>
            <person name="Lobach L."/>
            <person name="Christie J."/>
            <person name="van den Ackerveken G."/>
            <person name="Bottin A."/>
            <person name="Bulone V."/>
            <person name="Diaz-Moreno S.M."/>
            <person name="Dumas B."/>
            <person name="Fan L."/>
            <person name="Gaulin E."/>
            <person name="Govers F."/>
            <person name="Grenville-Briggs L.J."/>
            <person name="Horner N.R."/>
            <person name="Levin J.Z."/>
            <person name="Mammella M."/>
            <person name="Meijer H.J."/>
            <person name="Morris P."/>
            <person name="Nusbaum C."/>
            <person name="Oome S."/>
            <person name="Phillips A.J."/>
            <person name="van Rooyen D."/>
            <person name="Rzeszutek E."/>
            <person name="Saraiva M."/>
            <person name="Secombes C.J."/>
            <person name="Seidl M.F."/>
            <person name="Snel B."/>
            <person name="Stassen J.H."/>
            <person name="Sykes S."/>
            <person name="Tripathy S."/>
            <person name="van den Berg H."/>
            <person name="Vega-Arreguin J.C."/>
            <person name="Wawra S."/>
            <person name="Young S.K."/>
            <person name="Zeng Q."/>
            <person name="Dieguez-Uribeondo J."/>
            <person name="Russ C."/>
            <person name="Tyler B.M."/>
            <person name="van West P."/>
        </authorList>
    </citation>
    <scope>NUCLEOTIDE SEQUENCE [LARGE SCALE GENOMIC DNA]</scope>
    <source>
        <strain evidence="5 6">CBS 223.65</strain>
    </source>
</reference>
<dbReference type="GO" id="GO:0016491">
    <property type="term" value="F:oxidoreductase activity"/>
    <property type="evidence" value="ECO:0007669"/>
    <property type="project" value="UniProtKB-KW"/>
</dbReference>
<dbReference type="Gene3D" id="3.50.50.60">
    <property type="entry name" value="FAD/NAD(P)-binding domain"/>
    <property type="match status" value="1"/>
</dbReference>
<name>A0A067CN26_SAPPC</name>
<sequence>MLRKVAKSADVVVVGAGVAGCSAFYGLAKRNRNTAQRGAPSSFKPMLLDAMSPMTLTSARGSFQYRNWWPNAGEEAMMRLVSRSIDLMDDYADEIDLNRNGYLFVTRSEHQVSVFRDQALRHEALGGGALRVHHGSLDAYNPSTAAIDRADGCDFILGADAVASAFPSLAASGAIGALHVRRAGSLNPFKMGNYQLTKATEYCPHAEVVRGKMVDIHATGGRISGITVVMHNGDKHFVATPKLVLAPGPMLQDTLQLLAKKDLLGEPLPIQHELHARVIFDDPKHIMASTAPLTFDMDPIGRLQFAPDERRDGDPLAHANFPAGRFCLLDKTTMTLLGVHVRPYGDGKALAVWTYDTALVDPVFPIQTILDPRYGEICVRGLTPLFPQMTSYLRDPHVLASMQVDGGYYCKAPDNRPLIGRFAQSVDGLYFQAAMTGVGLMSSAAAGELLAATVMGDVQFENPSTPPPFAAYADALSPNRFQDEAYRESIEGMQTSGQM</sequence>
<dbReference type="EMBL" id="KK583212">
    <property type="protein sequence ID" value="KDO28172.1"/>
    <property type="molecule type" value="Genomic_DNA"/>
</dbReference>
<keyword evidence="1" id="KW-0560">Oxidoreductase</keyword>
<comment type="function">
    <text evidence="3">Required for the assembly of the mitochondrial membrane respiratory chain NADH dehydrogenase (Complex I). Involved in mid-late stages of complex I assembly.</text>
</comment>
<proteinExistence type="predicted"/>
<accession>A0A067CN26</accession>
<evidence type="ECO:0000256" key="1">
    <source>
        <dbReference type="ARBA" id="ARBA00023002"/>
    </source>
</evidence>
<feature type="domain" description="FAD dependent oxidoreductase" evidence="4">
    <location>
        <begin position="10"/>
        <end position="452"/>
    </location>
</feature>
<dbReference type="InterPro" id="IPR036188">
    <property type="entry name" value="FAD/NAD-bd_sf"/>
</dbReference>
<dbReference type="Gene3D" id="3.30.9.10">
    <property type="entry name" value="D-Amino Acid Oxidase, subunit A, domain 2"/>
    <property type="match status" value="1"/>
</dbReference>
<dbReference type="Proteomes" id="UP000030745">
    <property type="component" value="Unassembled WGS sequence"/>
</dbReference>
<dbReference type="VEuPathDB" id="FungiDB:SPRG_06219"/>
<dbReference type="Pfam" id="PF01266">
    <property type="entry name" value="DAO"/>
    <property type="match status" value="1"/>
</dbReference>
<dbReference type="PANTHER" id="PTHR13847:SF287">
    <property type="entry name" value="FAD-DEPENDENT OXIDOREDUCTASE DOMAIN-CONTAINING PROTEIN 1"/>
    <property type="match status" value="1"/>
</dbReference>
<dbReference type="OrthoDB" id="415535at2759"/>
<dbReference type="OMA" id="RNWWPGP"/>
<evidence type="ECO:0000313" key="6">
    <source>
        <dbReference type="Proteomes" id="UP000030745"/>
    </source>
</evidence>
<dbReference type="InterPro" id="IPR006076">
    <property type="entry name" value="FAD-dep_OxRdtase"/>
</dbReference>
<dbReference type="SUPFAM" id="SSF51905">
    <property type="entry name" value="FAD/NAD(P)-binding domain"/>
    <property type="match status" value="1"/>
</dbReference>
<keyword evidence="6" id="KW-1185">Reference proteome</keyword>
<dbReference type="GO" id="GO:0005737">
    <property type="term" value="C:cytoplasm"/>
    <property type="evidence" value="ECO:0007669"/>
    <property type="project" value="TreeGrafter"/>
</dbReference>
<dbReference type="RefSeq" id="XP_012200999.1">
    <property type="nucleotide sequence ID" value="XM_012345609.1"/>
</dbReference>
<gene>
    <name evidence="5" type="ORF">SPRG_06219</name>
</gene>
<dbReference type="AlphaFoldDB" id="A0A067CN26"/>